<evidence type="ECO:0000256" key="1">
    <source>
        <dbReference type="ARBA" id="ARBA00004613"/>
    </source>
</evidence>
<dbReference type="AlphaFoldDB" id="A0A9X3EIB9"/>
<accession>A0A9X3EIB9</accession>
<dbReference type="Gene3D" id="4.10.220.110">
    <property type="match status" value="1"/>
</dbReference>
<evidence type="ECO:0000256" key="2">
    <source>
        <dbReference type="ARBA" id="ARBA00005558"/>
    </source>
</evidence>
<feature type="region of interest" description="Disordered" evidence="4">
    <location>
        <begin position="451"/>
        <end position="478"/>
    </location>
</feature>
<dbReference type="RefSeq" id="WP_267766167.1">
    <property type="nucleotide sequence ID" value="NZ_JAPNKE010000002.1"/>
</dbReference>
<sequence length="759" mass="81275">MESELLAASMIGGNSARFEVDGSINPYWVLQFSGVEAVSELYEFKIEVASRYVDVDELVGATARLRLAGVDRSPRTVHGLICGAEYAGEAPPRSLYRITLVPAMWRMQFRRNSRIFQQTTTPAILQTVLSEAGVAFQARLGSSYAARDYCVQYRESDFAFVRRLMEEDGIAFYFEHGDSGHTLVLSDINTGRVKIEGDPKLSFRIDEQVRGGEHVKVFALGRQIVPGAAVVRDYDLHASQDVEGRDQGRDYAQLELYDAPAGLRDPGLATTRAKVRLEEARVPGKVATGTSDCPRLVPGHSFTLEGHMRGELDGDYHVIRIVHRGEQTKIVYAQAALAYTNDFVALPIETPYRPPRITAVPSIRGVQTATVVGPAGEEIYVDEQARVKVQFHWDRAAPFDETSSCWVRVSQAWAGTNFGAMFIPRIGHEVLVEFIEGDPNRPIITGRIYDGTRTPPYPLPDEKTKSTIKSESSPGGGGFNELRFEDAKGAEEVFIHAQLDMNTVVLQDATRDVGRDDALTVRNNQSEDVLVDRAASVGNNETMLVGVDQSLVVGQHQTNVIGQNQVNTIGLNQASTVGVNQVNTIGGDQTTTVHANQRTTVAGGQDTVVGGDRTVSVTGHHLTVAAMDNALAVGGNQHVQVLGAQKLEVGLDQFVTVVGSTVYSAGMMVSATIGADAIVTIGANHSLGVTGTRTTTVGGTDTLAVTGALTISAATITLSAGGASITLSPSGISIATGGNITIDGALVTVNMGNALGSFF</sequence>
<proteinExistence type="inferred from homology"/>
<protein>
    <submittedName>
        <fullName evidence="7">Type VI secretion system tip protein TssI/VgrG</fullName>
    </submittedName>
</protein>
<dbReference type="InterPro" id="IPR006533">
    <property type="entry name" value="T6SS_Vgr_RhsGE"/>
</dbReference>
<dbReference type="InterPro" id="IPR050708">
    <property type="entry name" value="T6SS_VgrG/RHS"/>
</dbReference>
<name>A0A9X3EIB9_9BACT</name>
<dbReference type="InterPro" id="IPR037026">
    <property type="entry name" value="Vgr_OB-fold_dom_sf"/>
</dbReference>
<evidence type="ECO:0000313" key="7">
    <source>
        <dbReference type="EMBL" id="MCY1004607.1"/>
    </source>
</evidence>
<dbReference type="Proteomes" id="UP001150924">
    <property type="component" value="Unassembled WGS sequence"/>
</dbReference>
<evidence type="ECO:0000259" key="6">
    <source>
        <dbReference type="Pfam" id="PF22178"/>
    </source>
</evidence>
<dbReference type="InterPro" id="IPR006531">
    <property type="entry name" value="Gp5/Vgr_OB"/>
</dbReference>
<dbReference type="EMBL" id="JAPNKE010000002">
    <property type="protein sequence ID" value="MCY1004607.1"/>
    <property type="molecule type" value="Genomic_DNA"/>
</dbReference>
<evidence type="ECO:0000259" key="5">
    <source>
        <dbReference type="Pfam" id="PF04717"/>
    </source>
</evidence>
<dbReference type="SUPFAM" id="SSF69279">
    <property type="entry name" value="Phage tail proteins"/>
    <property type="match status" value="2"/>
</dbReference>
<dbReference type="Pfam" id="PF05954">
    <property type="entry name" value="Phage_GPD"/>
    <property type="match status" value="1"/>
</dbReference>
<reference evidence="7" key="1">
    <citation type="submission" date="2022-11" db="EMBL/GenBank/DDBJ databases">
        <title>Minimal conservation of predation-associated metabolite biosynthetic gene clusters underscores biosynthetic potential of Myxococcota including descriptions for ten novel species: Archangium lansinium sp. nov., Myxococcus landrumus sp. nov., Nannocystis bai.</title>
        <authorList>
            <person name="Ahearne A."/>
            <person name="Stevens C."/>
            <person name="Phillips K."/>
        </authorList>
    </citation>
    <scope>NUCLEOTIDE SEQUENCE</scope>
    <source>
        <strain evidence="7">Na p29</strain>
    </source>
</reference>
<dbReference type="Gene3D" id="3.55.50.10">
    <property type="entry name" value="Baseplate protein-like domains"/>
    <property type="match status" value="1"/>
</dbReference>
<dbReference type="GO" id="GO:0005576">
    <property type="term" value="C:extracellular region"/>
    <property type="evidence" value="ECO:0007669"/>
    <property type="project" value="UniProtKB-SubCell"/>
</dbReference>
<organism evidence="7 8">
    <name type="scientific">Nannocystis pusilla</name>
    <dbReference type="NCBI Taxonomy" id="889268"/>
    <lineage>
        <taxon>Bacteria</taxon>
        <taxon>Pseudomonadati</taxon>
        <taxon>Myxococcota</taxon>
        <taxon>Polyangia</taxon>
        <taxon>Nannocystales</taxon>
        <taxon>Nannocystaceae</taxon>
        <taxon>Nannocystis</taxon>
    </lineage>
</organism>
<comment type="caution">
    <text evidence="7">The sequence shown here is derived from an EMBL/GenBank/DDBJ whole genome shotgun (WGS) entry which is preliminary data.</text>
</comment>
<dbReference type="SUPFAM" id="SSF69349">
    <property type="entry name" value="Phage fibre proteins"/>
    <property type="match status" value="2"/>
</dbReference>
<dbReference type="Gene3D" id="2.30.110.50">
    <property type="match status" value="1"/>
</dbReference>
<keyword evidence="3" id="KW-0964">Secreted</keyword>
<gene>
    <name evidence="7" type="primary">tssI</name>
    <name evidence="7" type="ORF">OV079_03280</name>
</gene>
<evidence type="ECO:0000313" key="8">
    <source>
        <dbReference type="Proteomes" id="UP001150924"/>
    </source>
</evidence>
<dbReference type="Gene3D" id="2.40.50.230">
    <property type="entry name" value="Gp5 N-terminal domain"/>
    <property type="match status" value="1"/>
</dbReference>
<feature type="domain" description="Gp5/Type VI secretion system Vgr protein OB-fold" evidence="5">
    <location>
        <begin position="382"/>
        <end position="449"/>
    </location>
</feature>
<evidence type="ECO:0000256" key="3">
    <source>
        <dbReference type="ARBA" id="ARBA00022525"/>
    </source>
</evidence>
<dbReference type="InterPro" id="IPR017847">
    <property type="entry name" value="T6SS_RhsGE_Vgr_subset"/>
</dbReference>
<dbReference type="SUPFAM" id="SSF69255">
    <property type="entry name" value="gp5 N-terminal domain-like"/>
    <property type="match status" value="1"/>
</dbReference>
<evidence type="ECO:0000256" key="4">
    <source>
        <dbReference type="SAM" id="MobiDB-lite"/>
    </source>
</evidence>
<dbReference type="NCBIfam" id="TIGR03361">
    <property type="entry name" value="VI_Rhs_Vgr"/>
    <property type="match status" value="1"/>
</dbReference>
<feature type="domain" description="Gp5/Type VI secretion system Vgr C-terminal trimerisation" evidence="6">
    <location>
        <begin position="466"/>
        <end position="576"/>
    </location>
</feature>
<dbReference type="PANTHER" id="PTHR32305:SF15">
    <property type="entry name" value="PROTEIN RHSA-RELATED"/>
    <property type="match status" value="1"/>
</dbReference>
<dbReference type="NCBIfam" id="TIGR01646">
    <property type="entry name" value="vgr_GE"/>
    <property type="match status" value="1"/>
</dbReference>
<dbReference type="PANTHER" id="PTHR32305">
    <property type="match status" value="1"/>
</dbReference>
<dbReference type="Pfam" id="PF04717">
    <property type="entry name" value="Phage_base_V"/>
    <property type="match status" value="1"/>
</dbReference>
<keyword evidence="8" id="KW-1185">Reference proteome</keyword>
<comment type="similarity">
    <text evidence="2">Belongs to the VgrG protein family.</text>
</comment>
<dbReference type="Pfam" id="PF22178">
    <property type="entry name" value="Gp5_trimer_C"/>
    <property type="match status" value="1"/>
</dbReference>
<dbReference type="InterPro" id="IPR054030">
    <property type="entry name" value="Gp5_Vgr_C"/>
</dbReference>
<comment type="subcellular location">
    <subcellularLocation>
        <location evidence="1">Secreted</location>
    </subcellularLocation>
</comment>